<dbReference type="AlphaFoldDB" id="A0A9Q5B2X6"/>
<reference evidence="4 5" key="1">
    <citation type="journal article" date="2020" name="Front. Microbiol.">
        <title>Genetic Organization of the aprX-lipA2 Operon Affects the Proteolytic Potential of Pseudomonas Species in Milk.</title>
        <authorList>
            <person name="Maier C."/>
            <person name="Huptas C."/>
            <person name="von Neubeck M."/>
            <person name="Scherer S."/>
            <person name="Wenning M."/>
            <person name="Lucking G."/>
        </authorList>
    </citation>
    <scope>NUCLEOTIDE SEQUENCE [LARGE SCALE GENOMIC DNA]</scope>
    <source>
        <strain evidence="4 5">WS 5094</strain>
    </source>
</reference>
<evidence type="ECO:0000313" key="4">
    <source>
        <dbReference type="EMBL" id="NNB50914.1"/>
    </source>
</evidence>
<comment type="caution">
    <text evidence="4">The sequence shown here is derived from an EMBL/GenBank/DDBJ whole genome shotgun (WGS) entry which is preliminary data.</text>
</comment>
<evidence type="ECO:0000256" key="1">
    <source>
        <dbReference type="ARBA" id="ARBA00023125"/>
    </source>
</evidence>
<dbReference type="InterPro" id="IPR001647">
    <property type="entry name" value="HTH_TetR"/>
</dbReference>
<dbReference type="EMBL" id="JAAQYX010000024">
    <property type="protein sequence ID" value="NNB50914.1"/>
    <property type="molecule type" value="Genomic_DNA"/>
</dbReference>
<protein>
    <submittedName>
        <fullName evidence="4">TetR/AcrR family transcriptional regulator</fullName>
    </submittedName>
</protein>
<evidence type="ECO:0000256" key="2">
    <source>
        <dbReference type="PROSITE-ProRule" id="PRU00335"/>
    </source>
</evidence>
<proteinExistence type="predicted"/>
<organism evidence="4 5">
    <name type="scientific">Pseudomonas fragi</name>
    <dbReference type="NCBI Taxonomy" id="296"/>
    <lineage>
        <taxon>Bacteria</taxon>
        <taxon>Pseudomonadati</taxon>
        <taxon>Pseudomonadota</taxon>
        <taxon>Gammaproteobacteria</taxon>
        <taxon>Pseudomonadales</taxon>
        <taxon>Pseudomonadaceae</taxon>
        <taxon>Pseudomonas</taxon>
    </lineage>
</organism>
<dbReference type="InterPro" id="IPR009057">
    <property type="entry name" value="Homeodomain-like_sf"/>
</dbReference>
<feature type="domain" description="HTH tetR-type" evidence="3">
    <location>
        <begin position="44"/>
        <end position="104"/>
    </location>
</feature>
<evidence type="ECO:0000313" key="5">
    <source>
        <dbReference type="Proteomes" id="UP000564604"/>
    </source>
</evidence>
<feature type="DNA-binding region" description="H-T-H motif" evidence="2">
    <location>
        <begin position="67"/>
        <end position="86"/>
    </location>
</feature>
<name>A0A9Q5B2X6_PSEFR</name>
<accession>A0A9Q5B2X6</accession>
<dbReference type="Proteomes" id="UP000564604">
    <property type="component" value="Unassembled WGS sequence"/>
</dbReference>
<sequence length="238" mass="26635">MQGHVKWPARLFANNQGDETPMAPNIPQTQLPALRKRPSQSRSRALVDAVEQACLQILDAKGEASLTVALISELSGVAVGSIYQYFPSKDAIVALLYERVLDEETQTLLRMREQLTGKPLRLALRDILANIIRVETRLFKLNKAFHLRYHSALHLGKWRGPYQTTGEFIEATWLPLVRLYEHEINTEHPALAAYLLGQGLRSVIRSVLDDMPAQMESAAFLDSLVGMAMGCLQPATFD</sequence>
<dbReference type="Gene3D" id="1.10.357.10">
    <property type="entry name" value="Tetracycline Repressor, domain 2"/>
    <property type="match status" value="1"/>
</dbReference>
<dbReference type="SUPFAM" id="SSF46689">
    <property type="entry name" value="Homeodomain-like"/>
    <property type="match status" value="1"/>
</dbReference>
<keyword evidence="1 2" id="KW-0238">DNA-binding</keyword>
<dbReference type="PROSITE" id="PS50977">
    <property type="entry name" value="HTH_TETR_2"/>
    <property type="match status" value="1"/>
</dbReference>
<dbReference type="Pfam" id="PF00440">
    <property type="entry name" value="TetR_N"/>
    <property type="match status" value="1"/>
</dbReference>
<dbReference type="GO" id="GO:0003677">
    <property type="term" value="F:DNA binding"/>
    <property type="evidence" value="ECO:0007669"/>
    <property type="project" value="UniProtKB-UniRule"/>
</dbReference>
<evidence type="ECO:0000259" key="3">
    <source>
        <dbReference type="PROSITE" id="PS50977"/>
    </source>
</evidence>
<gene>
    <name evidence="4" type="ORF">HBN89_16805</name>
</gene>